<evidence type="ECO:0000313" key="3">
    <source>
        <dbReference type="Proteomes" id="UP001244207"/>
    </source>
</evidence>
<dbReference type="GeneID" id="85385438"/>
<feature type="compositionally biased region" description="Polar residues" evidence="1">
    <location>
        <begin position="21"/>
        <end position="30"/>
    </location>
</feature>
<evidence type="ECO:0000313" key="2">
    <source>
        <dbReference type="EMBL" id="KAK1707150.1"/>
    </source>
</evidence>
<protein>
    <submittedName>
        <fullName evidence="2">Uncharacterized protein</fullName>
    </submittedName>
</protein>
<sequence>MGSLGAWRGCSQELMRRTNPTKRVSISNNGMDGRCKCGGWSKSEKPMLDSTEEAFKSPPPPSSPRVFPYTAARVSQRPPPPKANETHQGTRRPGENQKTLPEKRHLITEDFCRPWKQHKKDEMTFLGEPPYAPSSQDFQSRPRRLHVIRIAPRIPPIFPQPNPIPFRMQASRCIQPTIKSATTTEKGGNRSSFTSLKSHSPIARKRVGPCDFDNKSLHERSSPPSSLRCTCIHAVAIMNGKRRTTSRLAGTPICRRAKKTQEVTSTRDTETPESISANESAIFFALPPSFQYCSC</sequence>
<keyword evidence="3" id="KW-1185">Reference proteome</keyword>
<organism evidence="2 3">
    <name type="scientific">Glomerella acutata</name>
    <name type="common">Colletotrichum acutatum</name>
    <dbReference type="NCBI Taxonomy" id="27357"/>
    <lineage>
        <taxon>Eukaryota</taxon>
        <taxon>Fungi</taxon>
        <taxon>Dikarya</taxon>
        <taxon>Ascomycota</taxon>
        <taxon>Pezizomycotina</taxon>
        <taxon>Sordariomycetes</taxon>
        <taxon>Hypocreomycetidae</taxon>
        <taxon>Glomerellales</taxon>
        <taxon>Glomerellaceae</taxon>
        <taxon>Colletotrichum</taxon>
        <taxon>Colletotrichum acutatum species complex</taxon>
    </lineage>
</organism>
<comment type="caution">
    <text evidence="2">The sequence shown here is derived from an EMBL/GenBank/DDBJ whole genome shotgun (WGS) entry which is preliminary data.</text>
</comment>
<dbReference type="AlphaFoldDB" id="A0AAD8XB03"/>
<name>A0AAD8XB03_GLOAC</name>
<gene>
    <name evidence="2" type="ORF">BDZ83DRAFT_183835</name>
</gene>
<feature type="region of interest" description="Disordered" evidence="1">
    <location>
        <begin position="1"/>
        <end position="102"/>
    </location>
</feature>
<proteinExistence type="predicted"/>
<feature type="compositionally biased region" description="Polar residues" evidence="1">
    <location>
        <begin position="180"/>
        <end position="198"/>
    </location>
</feature>
<evidence type="ECO:0000256" key="1">
    <source>
        <dbReference type="SAM" id="MobiDB-lite"/>
    </source>
</evidence>
<feature type="region of interest" description="Disordered" evidence="1">
    <location>
        <begin position="180"/>
        <end position="199"/>
    </location>
</feature>
<dbReference type="RefSeq" id="XP_060357998.1">
    <property type="nucleotide sequence ID" value="XM_060501539.1"/>
</dbReference>
<dbReference type="EMBL" id="JAHMHS010000215">
    <property type="protein sequence ID" value="KAK1707150.1"/>
    <property type="molecule type" value="Genomic_DNA"/>
</dbReference>
<feature type="compositionally biased region" description="Basic and acidic residues" evidence="1">
    <location>
        <begin position="92"/>
        <end position="102"/>
    </location>
</feature>
<dbReference type="Proteomes" id="UP001244207">
    <property type="component" value="Unassembled WGS sequence"/>
</dbReference>
<accession>A0AAD8XB03</accession>
<reference evidence="2" key="1">
    <citation type="submission" date="2021-12" db="EMBL/GenBank/DDBJ databases">
        <title>Comparative genomics, transcriptomics and evolutionary studies reveal genomic signatures of adaptation to plant cell wall in hemibiotrophic fungi.</title>
        <authorList>
            <consortium name="DOE Joint Genome Institute"/>
            <person name="Baroncelli R."/>
            <person name="Diaz J.F."/>
            <person name="Benocci T."/>
            <person name="Peng M."/>
            <person name="Battaglia E."/>
            <person name="Haridas S."/>
            <person name="Andreopoulos W."/>
            <person name="Labutti K."/>
            <person name="Pangilinan J."/>
            <person name="Floch G.L."/>
            <person name="Makela M.R."/>
            <person name="Henrissat B."/>
            <person name="Grigoriev I.V."/>
            <person name="Crouch J.A."/>
            <person name="De Vries R.P."/>
            <person name="Sukno S.A."/>
            <person name="Thon M.R."/>
        </authorList>
    </citation>
    <scope>NUCLEOTIDE SEQUENCE</scope>
    <source>
        <strain evidence="2">CBS 112980</strain>
    </source>
</reference>